<evidence type="ECO:0000313" key="3">
    <source>
        <dbReference type="Proteomes" id="UP000643701"/>
    </source>
</evidence>
<feature type="transmembrane region" description="Helical" evidence="1">
    <location>
        <begin position="6"/>
        <end position="27"/>
    </location>
</feature>
<protein>
    <submittedName>
        <fullName evidence="2">DUF368 domain-containing protein</fullName>
    </submittedName>
</protein>
<feature type="transmembrane region" description="Helical" evidence="1">
    <location>
        <begin position="113"/>
        <end position="131"/>
    </location>
</feature>
<dbReference type="PANTHER" id="PTHR37308:SF1">
    <property type="entry name" value="POLYPRENYL-PHOSPHATE TRANSPORTER"/>
    <property type="match status" value="1"/>
</dbReference>
<evidence type="ECO:0000256" key="1">
    <source>
        <dbReference type="SAM" id="Phobius"/>
    </source>
</evidence>
<dbReference type="Pfam" id="PF04018">
    <property type="entry name" value="VCA0040-like"/>
    <property type="match status" value="1"/>
</dbReference>
<gene>
    <name evidence="2" type="ORF">G7034_02335</name>
</gene>
<dbReference type="InterPro" id="IPR007163">
    <property type="entry name" value="VCA0040-like"/>
</dbReference>
<sequence>MGAANKVPGISGGIVAFVTGFYEEFIFTLQRFNRRSFGLLGKGRFKLFFQYINFSFLAFLLLGTTFSYFSISKLLDYLINNHEIFVWSLFFGMIIGSVFYVAKDFNFKIKSNILLIGLGLLIGVSLSFLSPAQENDHLLFVFFCGIVSIAGMTVPGLSGSFLLILLGNYVLLLVDSVNALFDTGAEVFSGDLSFLEDTDRLRLLKVLSSFTAGSVFGLVSLSHLLGYLLKRYKAKVFALITGFIAGSLGVVWPWKKPIYKVNADNEMILNTKNQPILENYERFLPNLGNVQTWFAFFCIILGITIILYLGWYGKQKKNN</sequence>
<keyword evidence="1" id="KW-0812">Transmembrane</keyword>
<evidence type="ECO:0000313" key="2">
    <source>
        <dbReference type="EMBL" id="NGZ89087.1"/>
    </source>
</evidence>
<comment type="caution">
    <text evidence="2">The sequence shown here is derived from an EMBL/GenBank/DDBJ whole genome shotgun (WGS) entry which is preliminary data.</text>
</comment>
<feature type="transmembrane region" description="Helical" evidence="1">
    <location>
        <begin position="236"/>
        <end position="254"/>
    </location>
</feature>
<reference evidence="2" key="1">
    <citation type="submission" date="2020-03" db="EMBL/GenBank/DDBJ databases">
        <title>Psychroflexus Maritimus sp. nov., isolate from marine sediment.</title>
        <authorList>
            <person name="Zhong Y.-L."/>
        </authorList>
    </citation>
    <scope>NUCLEOTIDE SEQUENCE</scope>
    <source>
        <strain evidence="2">C1</strain>
    </source>
</reference>
<keyword evidence="3" id="KW-1185">Reference proteome</keyword>
<name>A0A967AB99_9FLAO</name>
<feature type="transmembrane region" description="Helical" evidence="1">
    <location>
        <begin position="293"/>
        <end position="313"/>
    </location>
</feature>
<dbReference type="AlphaFoldDB" id="A0A967AB99"/>
<feature type="transmembrane region" description="Helical" evidence="1">
    <location>
        <begin position="137"/>
        <end position="154"/>
    </location>
</feature>
<feature type="transmembrane region" description="Helical" evidence="1">
    <location>
        <begin position="84"/>
        <end position="101"/>
    </location>
</feature>
<dbReference type="Proteomes" id="UP000643701">
    <property type="component" value="Unassembled WGS sequence"/>
</dbReference>
<keyword evidence="1" id="KW-1133">Transmembrane helix</keyword>
<feature type="transmembrane region" description="Helical" evidence="1">
    <location>
        <begin position="201"/>
        <end position="229"/>
    </location>
</feature>
<accession>A0A967AB99</accession>
<keyword evidence="1" id="KW-0472">Membrane</keyword>
<feature type="transmembrane region" description="Helical" evidence="1">
    <location>
        <begin position="48"/>
        <end position="69"/>
    </location>
</feature>
<proteinExistence type="predicted"/>
<organism evidence="2 3">
    <name type="scientific">Psychroflexus maritimus</name>
    <dbReference type="NCBI Taxonomy" id="2714865"/>
    <lineage>
        <taxon>Bacteria</taxon>
        <taxon>Pseudomonadati</taxon>
        <taxon>Bacteroidota</taxon>
        <taxon>Flavobacteriia</taxon>
        <taxon>Flavobacteriales</taxon>
        <taxon>Flavobacteriaceae</taxon>
        <taxon>Psychroflexus</taxon>
    </lineage>
</organism>
<dbReference type="EMBL" id="JAANAS010000024">
    <property type="protein sequence ID" value="NGZ89087.1"/>
    <property type="molecule type" value="Genomic_DNA"/>
</dbReference>
<dbReference type="PANTHER" id="PTHR37308">
    <property type="entry name" value="INTEGRAL MEMBRANE PROTEIN"/>
    <property type="match status" value="1"/>
</dbReference>